<dbReference type="EMBL" id="SOSA01001514">
    <property type="protein sequence ID" value="THC87082.1"/>
    <property type="molecule type" value="Genomic_DNA"/>
</dbReference>
<dbReference type="AlphaFoldDB" id="A0A4S3IY39"/>
<evidence type="ECO:0000313" key="1">
    <source>
        <dbReference type="EMBL" id="THC87082.1"/>
    </source>
</evidence>
<evidence type="ECO:0000313" key="2">
    <source>
        <dbReference type="Proteomes" id="UP000308092"/>
    </source>
</evidence>
<reference evidence="1 2" key="1">
    <citation type="submission" date="2019-03" db="EMBL/GenBank/DDBJ databases">
        <title>The genome sequence of a newly discovered highly antifungal drug resistant Aspergillus species, Aspergillus tanneri NIH 1004.</title>
        <authorList>
            <person name="Mounaud S."/>
            <person name="Singh I."/>
            <person name="Joardar V."/>
            <person name="Pakala S."/>
            <person name="Pakala S."/>
            <person name="Venepally P."/>
            <person name="Hoover J."/>
            <person name="Nierman W."/>
            <person name="Chung J."/>
            <person name="Losada L."/>
        </authorList>
    </citation>
    <scope>NUCLEOTIDE SEQUENCE [LARGE SCALE GENOMIC DNA]</scope>
    <source>
        <strain evidence="1 2">NIH1004</strain>
    </source>
</reference>
<keyword evidence="2" id="KW-1185">Reference proteome</keyword>
<dbReference type="Proteomes" id="UP000308092">
    <property type="component" value="Unassembled WGS sequence"/>
</dbReference>
<comment type="caution">
    <text evidence="1">The sequence shown here is derived from an EMBL/GenBank/DDBJ whole genome shotgun (WGS) entry which is preliminary data.</text>
</comment>
<name>A0A4S3IY39_9EURO</name>
<protein>
    <submittedName>
        <fullName evidence="1">Uncharacterized protein</fullName>
    </submittedName>
</protein>
<proteinExistence type="predicted"/>
<sequence>MSSQCSNELIASIAASIGSIFVDI</sequence>
<dbReference type="VEuPathDB" id="FungiDB:EYZ11_013473"/>
<accession>A0A4S3IY39</accession>
<organism evidence="1 2">
    <name type="scientific">Aspergillus tanneri</name>
    <dbReference type="NCBI Taxonomy" id="1220188"/>
    <lineage>
        <taxon>Eukaryota</taxon>
        <taxon>Fungi</taxon>
        <taxon>Dikarya</taxon>
        <taxon>Ascomycota</taxon>
        <taxon>Pezizomycotina</taxon>
        <taxon>Eurotiomycetes</taxon>
        <taxon>Eurotiomycetidae</taxon>
        <taxon>Eurotiales</taxon>
        <taxon>Aspergillaceae</taxon>
        <taxon>Aspergillus</taxon>
        <taxon>Aspergillus subgen. Circumdati</taxon>
    </lineage>
</organism>
<gene>
    <name evidence="1" type="ORF">EYZ11_013473</name>
</gene>